<evidence type="ECO:0000313" key="2">
    <source>
        <dbReference type="Proteomes" id="UP001215956"/>
    </source>
</evidence>
<dbReference type="Proteomes" id="UP001215956">
    <property type="component" value="Unassembled WGS sequence"/>
</dbReference>
<organism evidence="1 2">
    <name type="scientific">Candidatus Methanocrinis alkalitolerans</name>
    <dbReference type="NCBI Taxonomy" id="3033395"/>
    <lineage>
        <taxon>Archaea</taxon>
        <taxon>Methanobacteriati</taxon>
        <taxon>Methanobacteriota</taxon>
        <taxon>Stenosarchaea group</taxon>
        <taxon>Methanomicrobia</taxon>
        <taxon>Methanotrichales</taxon>
        <taxon>Methanotrichaceae</taxon>
        <taxon>Methanocrinis</taxon>
    </lineage>
</organism>
<dbReference type="InterPro" id="IPR036388">
    <property type="entry name" value="WH-like_DNA-bd_sf"/>
</dbReference>
<dbReference type="RefSeq" id="WP_316969174.1">
    <property type="nucleotide sequence ID" value="NZ_JARFPL010000021.1"/>
</dbReference>
<keyword evidence="2" id="KW-1185">Reference proteome</keyword>
<evidence type="ECO:0008006" key="3">
    <source>
        <dbReference type="Google" id="ProtNLM"/>
    </source>
</evidence>
<sequence length="157" mass="16885">MRDKPARALLAIRDLETAYASAVAKEIDSTVPHTLKILAEMEREGLVASAPEGRIRRLTLTDHGQKAAAAVSNLIDALGSERTLWRRLARLEEIVGEATALHREGTELLIGPLRRDAARLMEAEDEALRKRAAALDSRIVAALGGCGGGEGSRGRSQ</sequence>
<dbReference type="SUPFAM" id="SSF46785">
    <property type="entry name" value="Winged helix' DNA-binding domain"/>
    <property type="match status" value="1"/>
</dbReference>
<protein>
    <recommendedName>
        <fullName evidence="3">HTH marR-type domain-containing protein</fullName>
    </recommendedName>
</protein>
<dbReference type="EMBL" id="JARFPL010000021">
    <property type="protein sequence ID" value="MDF0593470.1"/>
    <property type="molecule type" value="Genomic_DNA"/>
</dbReference>
<evidence type="ECO:0000313" key="1">
    <source>
        <dbReference type="EMBL" id="MDF0593470.1"/>
    </source>
</evidence>
<gene>
    <name evidence="1" type="ORF">P0O24_07730</name>
</gene>
<dbReference type="InterPro" id="IPR036390">
    <property type="entry name" value="WH_DNA-bd_sf"/>
</dbReference>
<accession>A0ABT5XFN6</accession>
<name>A0ABT5XFN6_9EURY</name>
<proteinExistence type="predicted"/>
<reference evidence="1 2" key="1">
    <citation type="submission" date="2023-03" db="EMBL/GenBank/DDBJ databases">
        <title>Whole genome sequencing of Methanotrichaceae archaeon M04Ac.</title>
        <authorList>
            <person name="Khomyakova M.A."/>
            <person name="Merkel A.Y."/>
            <person name="Slobodkin A.I."/>
        </authorList>
    </citation>
    <scope>NUCLEOTIDE SEQUENCE [LARGE SCALE GENOMIC DNA]</scope>
    <source>
        <strain evidence="1 2">M04Ac</strain>
    </source>
</reference>
<comment type="caution">
    <text evidence="1">The sequence shown here is derived from an EMBL/GenBank/DDBJ whole genome shotgun (WGS) entry which is preliminary data.</text>
</comment>
<dbReference type="Gene3D" id="1.10.10.10">
    <property type="entry name" value="Winged helix-like DNA-binding domain superfamily/Winged helix DNA-binding domain"/>
    <property type="match status" value="1"/>
</dbReference>